<evidence type="ECO:0000313" key="2">
    <source>
        <dbReference type="EMBL" id="PCI98649.1"/>
    </source>
</evidence>
<sequence length="151" mass="16641">MNKFTRLLMAAAFMASVASPTLADLAKGEAAFKVQDFATAKVEFEALPNSGSALYLLGLIHLNGMGIERDVKYGRELVLKSADIGYIPAQMSMGSAYKSGYELDKDLALAHYYYSLAGRYSSYNQEKADELAEQMSPQQLAKSTELFSKWK</sequence>
<organism evidence="2">
    <name type="scientific">OCS116 cluster bacterium</name>
    <dbReference type="NCBI Taxonomy" id="2030921"/>
    <lineage>
        <taxon>Bacteria</taxon>
        <taxon>Pseudomonadati</taxon>
        <taxon>Pseudomonadota</taxon>
        <taxon>Alphaproteobacteria</taxon>
        <taxon>OCS116 cluster</taxon>
    </lineage>
</organism>
<dbReference type="SMART" id="SM00671">
    <property type="entry name" value="SEL1"/>
    <property type="match status" value="2"/>
</dbReference>
<dbReference type="InterPro" id="IPR011990">
    <property type="entry name" value="TPR-like_helical_dom_sf"/>
</dbReference>
<proteinExistence type="predicted"/>
<protein>
    <recommendedName>
        <fullName evidence="3">Sel1 repeat family protein</fullName>
    </recommendedName>
</protein>
<accession>A0A2A4YVW7</accession>
<keyword evidence="1" id="KW-0732">Signal</keyword>
<feature type="chain" id="PRO_5012178688" description="Sel1 repeat family protein" evidence="1">
    <location>
        <begin position="24"/>
        <end position="151"/>
    </location>
</feature>
<evidence type="ECO:0000256" key="1">
    <source>
        <dbReference type="SAM" id="SignalP"/>
    </source>
</evidence>
<dbReference type="Pfam" id="PF08238">
    <property type="entry name" value="Sel1"/>
    <property type="match status" value="2"/>
</dbReference>
<feature type="signal peptide" evidence="1">
    <location>
        <begin position="1"/>
        <end position="23"/>
    </location>
</feature>
<gene>
    <name evidence="2" type="ORF">COB13_13395</name>
</gene>
<comment type="caution">
    <text evidence="2">The sequence shown here is derived from an EMBL/GenBank/DDBJ whole genome shotgun (WGS) entry which is preliminary data.</text>
</comment>
<dbReference type="Gene3D" id="1.25.40.10">
    <property type="entry name" value="Tetratricopeptide repeat domain"/>
    <property type="match status" value="1"/>
</dbReference>
<dbReference type="EMBL" id="NVUS01000020">
    <property type="protein sequence ID" value="PCI98649.1"/>
    <property type="molecule type" value="Genomic_DNA"/>
</dbReference>
<reference key="1">
    <citation type="submission" date="2017-08" db="EMBL/GenBank/DDBJ databases">
        <title>A dynamic microbial community with high functional redundancy inhabits the cold, oxic subseafloor aquifer.</title>
        <authorList>
            <person name="Tully B.J."/>
            <person name="Wheat C.G."/>
            <person name="Glazer B.T."/>
            <person name="Huber J.A."/>
        </authorList>
    </citation>
    <scope>NUCLEOTIDE SEQUENCE [LARGE SCALE GENOMIC DNA]</scope>
</reference>
<name>A0A2A4YVW7_9PROT</name>
<dbReference type="SUPFAM" id="SSF81901">
    <property type="entry name" value="HCP-like"/>
    <property type="match status" value="1"/>
</dbReference>
<evidence type="ECO:0008006" key="3">
    <source>
        <dbReference type="Google" id="ProtNLM"/>
    </source>
</evidence>
<reference evidence="2" key="2">
    <citation type="journal article" date="2018" name="ISME J.">
        <title>A dynamic microbial community with high functional redundancy inhabits the cold, oxic subseafloor aquifer.</title>
        <authorList>
            <person name="Tully B.J."/>
            <person name="Wheat C.G."/>
            <person name="Glazer B.T."/>
            <person name="Huber J.A."/>
        </authorList>
    </citation>
    <scope>NUCLEOTIDE SEQUENCE</scope>
    <source>
        <strain evidence="2">NORP83</strain>
    </source>
</reference>
<dbReference type="AlphaFoldDB" id="A0A2A4YVW7"/>
<dbReference type="InterPro" id="IPR006597">
    <property type="entry name" value="Sel1-like"/>
</dbReference>